<reference evidence="1" key="1">
    <citation type="submission" date="2019-08" db="EMBL/GenBank/DDBJ databases">
        <authorList>
            <person name="Kucharzyk K."/>
            <person name="Murdoch R.W."/>
            <person name="Higgins S."/>
            <person name="Loffler F."/>
        </authorList>
    </citation>
    <scope>NUCLEOTIDE SEQUENCE</scope>
</reference>
<dbReference type="AlphaFoldDB" id="A0A644ZS75"/>
<organism evidence="1">
    <name type="scientific">bioreactor metagenome</name>
    <dbReference type="NCBI Taxonomy" id="1076179"/>
    <lineage>
        <taxon>unclassified sequences</taxon>
        <taxon>metagenomes</taxon>
        <taxon>ecological metagenomes</taxon>
    </lineage>
</organism>
<sequence>MGDDRQISFSDGFQYRRKPFRVVVMAMGDHDGVRLMERNLKLVDVVQKSVGVLPHIDEYSPDMAFPLRLKPERNPVLGKQGAFIRDTVLRKYRDFQ</sequence>
<protein>
    <submittedName>
        <fullName evidence="1">Uncharacterized protein</fullName>
    </submittedName>
</protein>
<proteinExistence type="predicted"/>
<gene>
    <name evidence="1" type="ORF">SDC9_90284</name>
</gene>
<comment type="caution">
    <text evidence="1">The sequence shown here is derived from an EMBL/GenBank/DDBJ whole genome shotgun (WGS) entry which is preliminary data.</text>
</comment>
<name>A0A644ZS75_9ZZZZ</name>
<evidence type="ECO:0000313" key="1">
    <source>
        <dbReference type="EMBL" id="MPM43607.1"/>
    </source>
</evidence>
<accession>A0A644ZS75</accession>
<dbReference type="EMBL" id="VSSQ01010169">
    <property type="protein sequence ID" value="MPM43607.1"/>
    <property type="molecule type" value="Genomic_DNA"/>
</dbReference>